<dbReference type="InterPro" id="IPR027417">
    <property type="entry name" value="P-loop_NTPase"/>
</dbReference>
<organism evidence="11 12">
    <name type="scientific">Formimonas warabiya</name>
    <dbReference type="NCBI Taxonomy" id="1761012"/>
    <lineage>
        <taxon>Bacteria</taxon>
        <taxon>Bacillati</taxon>
        <taxon>Bacillota</taxon>
        <taxon>Clostridia</taxon>
        <taxon>Eubacteriales</taxon>
        <taxon>Peptococcaceae</taxon>
        <taxon>Candidatus Formimonas</taxon>
    </lineage>
</organism>
<feature type="domain" description="ABC transporter" evidence="10">
    <location>
        <begin position="10"/>
        <end position="260"/>
    </location>
</feature>
<dbReference type="FunFam" id="3.40.50.300:FF:000016">
    <property type="entry name" value="Oligopeptide ABC transporter ATP-binding component"/>
    <property type="match status" value="1"/>
</dbReference>
<proteinExistence type="inferred from homology"/>
<dbReference type="GO" id="GO:0005524">
    <property type="term" value="F:ATP binding"/>
    <property type="evidence" value="ECO:0007669"/>
    <property type="project" value="UniProtKB-KW"/>
</dbReference>
<name>A0A3G1KSF9_FORW1</name>
<evidence type="ECO:0000313" key="12">
    <source>
        <dbReference type="Proteomes" id="UP000323521"/>
    </source>
</evidence>
<dbReference type="RefSeq" id="WP_148134601.1">
    <property type="nucleotide sequence ID" value="NZ_CP017634.1"/>
</dbReference>
<evidence type="ECO:0000259" key="10">
    <source>
        <dbReference type="PROSITE" id="PS50893"/>
    </source>
</evidence>
<dbReference type="OrthoDB" id="9779287at2"/>
<dbReference type="Pfam" id="PF08352">
    <property type="entry name" value="oligo_HPY"/>
    <property type="match status" value="1"/>
</dbReference>
<evidence type="ECO:0000256" key="5">
    <source>
        <dbReference type="ARBA" id="ARBA00022519"/>
    </source>
</evidence>
<dbReference type="SMART" id="SM00382">
    <property type="entry name" value="AAA"/>
    <property type="match status" value="1"/>
</dbReference>
<evidence type="ECO:0000313" key="11">
    <source>
        <dbReference type="EMBL" id="ATW25344.1"/>
    </source>
</evidence>
<evidence type="ECO:0000256" key="1">
    <source>
        <dbReference type="ARBA" id="ARBA00004202"/>
    </source>
</evidence>
<evidence type="ECO:0000256" key="9">
    <source>
        <dbReference type="ARBA" id="ARBA00023136"/>
    </source>
</evidence>
<evidence type="ECO:0000256" key="6">
    <source>
        <dbReference type="ARBA" id="ARBA00022741"/>
    </source>
</evidence>
<dbReference type="KEGG" id="fwa:DCMF_11705"/>
<comment type="subcellular location">
    <subcellularLocation>
        <location evidence="1">Cell membrane</location>
        <topology evidence="1">Peripheral membrane protein</topology>
    </subcellularLocation>
</comment>
<dbReference type="SUPFAM" id="SSF52540">
    <property type="entry name" value="P-loop containing nucleoside triphosphate hydrolases"/>
    <property type="match status" value="1"/>
</dbReference>
<dbReference type="GO" id="GO:0016887">
    <property type="term" value="F:ATP hydrolysis activity"/>
    <property type="evidence" value="ECO:0007669"/>
    <property type="project" value="InterPro"/>
</dbReference>
<dbReference type="GO" id="GO:0015833">
    <property type="term" value="P:peptide transport"/>
    <property type="evidence" value="ECO:0007669"/>
    <property type="project" value="InterPro"/>
</dbReference>
<keyword evidence="7 11" id="KW-0067">ATP-binding</keyword>
<dbReference type="PANTHER" id="PTHR43297:SF14">
    <property type="entry name" value="ATPASE AAA-TYPE CORE DOMAIN-CONTAINING PROTEIN"/>
    <property type="match status" value="1"/>
</dbReference>
<keyword evidence="3" id="KW-0813">Transport</keyword>
<evidence type="ECO:0000256" key="2">
    <source>
        <dbReference type="ARBA" id="ARBA00005417"/>
    </source>
</evidence>
<dbReference type="PANTHER" id="PTHR43297">
    <property type="entry name" value="OLIGOPEPTIDE TRANSPORT ATP-BINDING PROTEIN APPD"/>
    <property type="match status" value="1"/>
</dbReference>
<protein>
    <submittedName>
        <fullName evidence="11">Peptide ABC transporter ATP-binding protein</fullName>
    </submittedName>
</protein>
<reference evidence="11 12" key="1">
    <citation type="submission" date="2016-10" db="EMBL/GenBank/DDBJ databases">
        <title>Complete Genome Sequence of Peptococcaceae strain DCMF.</title>
        <authorList>
            <person name="Edwards R.J."/>
            <person name="Holland S.I."/>
            <person name="Deshpande N.P."/>
            <person name="Wong Y.K."/>
            <person name="Ertan H."/>
            <person name="Manefield M."/>
            <person name="Russell T.L."/>
            <person name="Lee M.J."/>
        </authorList>
    </citation>
    <scope>NUCLEOTIDE SEQUENCE [LARGE SCALE GENOMIC DNA]</scope>
    <source>
        <strain evidence="11 12">DCMF</strain>
    </source>
</reference>
<evidence type="ECO:0000256" key="4">
    <source>
        <dbReference type="ARBA" id="ARBA00022475"/>
    </source>
</evidence>
<keyword evidence="8" id="KW-1278">Translocase</keyword>
<dbReference type="NCBIfam" id="TIGR01727">
    <property type="entry name" value="oligo_HPY"/>
    <property type="match status" value="1"/>
</dbReference>
<dbReference type="InterPro" id="IPR050388">
    <property type="entry name" value="ABC_Ni/Peptide_Import"/>
</dbReference>
<dbReference type="InterPro" id="IPR003439">
    <property type="entry name" value="ABC_transporter-like_ATP-bd"/>
</dbReference>
<dbReference type="EMBL" id="CP017634">
    <property type="protein sequence ID" value="ATW25344.1"/>
    <property type="molecule type" value="Genomic_DNA"/>
</dbReference>
<evidence type="ECO:0000256" key="3">
    <source>
        <dbReference type="ARBA" id="ARBA00022448"/>
    </source>
</evidence>
<keyword evidence="6" id="KW-0547">Nucleotide-binding</keyword>
<dbReference type="InterPro" id="IPR013563">
    <property type="entry name" value="Oligopep_ABC_C"/>
</dbReference>
<dbReference type="CDD" id="cd03257">
    <property type="entry name" value="ABC_NikE_OppD_transporters"/>
    <property type="match status" value="1"/>
</dbReference>
<dbReference type="PROSITE" id="PS50893">
    <property type="entry name" value="ABC_TRANSPORTER_2"/>
    <property type="match status" value="1"/>
</dbReference>
<keyword evidence="12" id="KW-1185">Reference proteome</keyword>
<gene>
    <name evidence="11" type="ORF">DCMF_11705</name>
</gene>
<dbReference type="InterPro" id="IPR017871">
    <property type="entry name" value="ABC_transporter-like_CS"/>
</dbReference>
<evidence type="ECO:0000256" key="7">
    <source>
        <dbReference type="ARBA" id="ARBA00022840"/>
    </source>
</evidence>
<comment type="similarity">
    <text evidence="2">Belongs to the ABC transporter superfamily.</text>
</comment>
<keyword evidence="5" id="KW-0997">Cell inner membrane</keyword>
<evidence type="ECO:0000256" key="8">
    <source>
        <dbReference type="ARBA" id="ARBA00022967"/>
    </source>
</evidence>
<dbReference type="GO" id="GO:0005886">
    <property type="term" value="C:plasma membrane"/>
    <property type="evidence" value="ECO:0007669"/>
    <property type="project" value="UniProtKB-SubCell"/>
</dbReference>
<dbReference type="PROSITE" id="PS00211">
    <property type="entry name" value="ABC_TRANSPORTER_1"/>
    <property type="match status" value="1"/>
</dbReference>
<dbReference type="InterPro" id="IPR003593">
    <property type="entry name" value="AAA+_ATPase"/>
</dbReference>
<dbReference type="Proteomes" id="UP000323521">
    <property type="component" value="Chromosome"/>
</dbReference>
<dbReference type="Pfam" id="PF00005">
    <property type="entry name" value="ABC_tran"/>
    <property type="match status" value="1"/>
</dbReference>
<sequence>MEKNNLILDIRNLSISFRVYGKITKVIDQISFSVAKGQRVGLVGESGCGKTTTLRAILNVLPSNAIVASGEVFFNGRDVFKMPAAELEQFRRKGAGMIFQDPSSALNPVFTIGDQLKTALKYAGQGKMDKGALYQQVKQALGDVYLADPERIMDSYPFQLSGGMKQRVCIAVTLAAGRELLLADEPGTSLDVTIQDQILRLINQLVLDRHLSVIMVSHSLGVIREVTSFVNIMYAGTIVESGDTGMVFRQPKHPYTVALMNCVPKLTGEGIAEGVPGRIPDYAHPPLGCRFSPRCPYAQEICHQERPPRSEVGPNHWVSCYFANEVM</sequence>
<accession>A0A3G1KSF9</accession>
<dbReference type="AlphaFoldDB" id="A0A3G1KSF9"/>
<keyword evidence="9" id="KW-0472">Membrane</keyword>
<dbReference type="Gene3D" id="3.40.50.300">
    <property type="entry name" value="P-loop containing nucleotide triphosphate hydrolases"/>
    <property type="match status" value="1"/>
</dbReference>
<keyword evidence="4" id="KW-1003">Cell membrane</keyword>